<feature type="compositionally biased region" description="Low complexity" evidence="1">
    <location>
        <begin position="114"/>
        <end position="125"/>
    </location>
</feature>
<evidence type="ECO:0000313" key="3">
    <source>
        <dbReference type="EMBL" id="RCV87710.1"/>
    </source>
</evidence>
<dbReference type="Proteomes" id="UP000253204">
    <property type="component" value="Unassembled WGS sequence"/>
</dbReference>
<feature type="region of interest" description="Disordered" evidence="1">
    <location>
        <begin position="113"/>
        <end position="138"/>
    </location>
</feature>
<name>A0A368TSW9_9GAMM</name>
<keyword evidence="4" id="KW-1185">Reference proteome</keyword>
<accession>A0A368TSW9</accession>
<proteinExistence type="predicted"/>
<evidence type="ECO:0000313" key="4">
    <source>
        <dbReference type="Proteomes" id="UP000253204"/>
    </source>
</evidence>
<evidence type="ECO:0000256" key="1">
    <source>
        <dbReference type="SAM" id="MobiDB-lite"/>
    </source>
</evidence>
<dbReference type="Pfam" id="PF13006">
    <property type="entry name" value="Nterm_IS4"/>
    <property type="match status" value="1"/>
</dbReference>
<organism evidence="3 4">
    <name type="scientific">Vreelandella rituensis</name>
    <dbReference type="NCBI Taxonomy" id="2282306"/>
    <lineage>
        <taxon>Bacteria</taxon>
        <taxon>Pseudomonadati</taxon>
        <taxon>Pseudomonadota</taxon>
        <taxon>Gammaproteobacteria</taxon>
        <taxon>Oceanospirillales</taxon>
        <taxon>Halomonadaceae</taxon>
        <taxon>Vreelandella</taxon>
    </lineage>
</organism>
<dbReference type="AlphaFoldDB" id="A0A368TSW9"/>
<protein>
    <recommendedName>
        <fullName evidence="2">Transposase IS4 N-terminal domain-containing protein</fullName>
    </recommendedName>
</protein>
<gene>
    <name evidence="3" type="ORF">DU506_16145</name>
</gene>
<dbReference type="EMBL" id="QPIJ01000047">
    <property type="protein sequence ID" value="RCV87710.1"/>
    <property type="molecule type" value="Genomic_DNA"/>
</dbReference>
<comment type="caution">
    <text evidence="3">The sequence shown here is derived from an EMBL/GenBank/DDBJ whole genome shotgun (WGS) entry which is preliminary data.</text>
</comment>
<sequence>MRPFRVRQLIRKGLMHFSDAIDAIAKAVPDDFSSLSEVLSPELIDTCLEEAGVATRRKRRLPLDMVVWAVVGMALFRHIPMGQIVNHLDIMLPGKRPLSRPVPWCKHVKGLGWSPSSASSSRPRPCGISRPLIPTGAA</sequence>
<feature type="domain" description="Transposase IS4 N-terminal" evidence="2">
    <location>
        <begin position="30"/>
        <end position="101"/>
    </location>
</feature>
<dbReference type="OrthoDB" id="9796012at2"/>
<dbReference type="InterPro" id="IPR024473">
    <property type="entry name" value="Transposases_IS4_N"/>
</dbReference>
<evidence type="ECO:0000259" key="2">
    <source>
        <dbReference type="Pfam" id="PF13006"/>
    </source>
</evidence>
<reference evidence="3 4" key="1">
    <citation type="submission" date="2018-07" db="EMBL/GenBank/DDBJ databases">
        <title>Halomonas rutogse sp. nov., isolated from Lake TangqianCo on Tibetan Plateau.</title>
        <authorList>
            <person name="Lu H."/>
            <person name="Xing P."/>
            <person name="Wu Q."/>
        </authorList>
    </citation>
    <scope>NUCLEOTIDE SEQUENCE [LARGE SCALE GENOMIC DNA]</scope>
    <source>
        <strain evidence="3 4">TQ8S</strain>
    </source>
</reference>